<proteinExistence type="predicted"/>
<organism evidence="1 2">
    <name type="scientific">Lasiodiplodia mahajangana</name>
    <dbReference type="NCBI Taxonomy" id="1108764"/>
    <lineage>
        <taxon>Eukaryota</taxon>
        <taxon>Fungi</taxon>
        <taxon>Dikarya</taxon>
        <taxon>Ascomycota</taxon>
        <taxon>Pezizomycotina</taxon>
        <taxon>Dothideomycetes</taxon>
        <taxon>Dothideomycetes incertae sedis</taxon>
        <taxon>Botryosphaeriales</taxon>
        <taxon>Botryosphaeriaceae</taxon>
        <taxon>Lasiodiplodia</taxon>
    </lineage>
</organism>
<comment type="caution">
    <text evidence="1">The sequence shown here is derived from an EMBL/GenBank/DDBJ whole genome shotgun (WGS) entry which is preliminary data.</text>
</comment>
<name>A0ACC2JJH3_9PEZI</name>
<gene>
    <name evidence="1" type="ORF">O1611_g6197</name>
</gene>
<protein>
    <submittedName>
        <fullName evidence="1">Uncharacterized protein</fullName>
    </submittedName>
</protein>
<dbReference type="Proteomes" id="UP001153332">
    <property type="component" value="Unassembled WGS sequence"/>
</dbReference>
<evidence type="ECO:0000313" key="1">
    <source>
        <dbReference type="EMBL" id="KAJ8127437.1"/>
    </source>
</evidence>
<keyword evidence="2" id="KW-1185">Reference proteome</keyword>
<reference evidence="1" key="1">
    <citation type="submission" date="2022-12" db="EMBL/GenBank/DDBJ databases">
        <title>Genome Sequence of Lasiodiplodia mahajangana.</title>
        <authorList>
            <person name="Buettner E."/>
        </authorList>
    </citation>
    <scope>NUCLEOTIDE SEQUENCE</scope>
    <source>
        <strain evidence="1">VT137</strain>
    </source>
</reference>
<sequence>MATISETDTKSSSLKSEKVVELLPSEDNGTSSEQEEENSPRDDGPKGGARAWLYVLAAFFIFINAW</sequence>
<evidence type="ECO:0000313" key="2">
    <source>
        <dbReference type="Proteomes" id="UP001153332"/>
    </source>
</evidence>
<accession>A0ACC2JJH3</accession>
<dbReference type="EMBL" id="JAPUUL010001426">
    <property type="protein sequence ID" value="KAJ8127437.1"/>
    <property type="molecule type" value="Genomic_DNA"/>
</dbReference>